<proteinExistence type="predicted"/>
<dbReference type="GO" id="GO:0004176">
    <property type="term" value="F:ATP-dependent peptidase activity"/>
    <property type="evidence" value="ECO:0007669"/>
    <property type="project" value="InterPro"/>
</dbReference>
<dbReference type="InterPro" id="IPR008269">
    <property type="entry name" value="Lon_proteolytic"/>
</dbReference>
<keyword evidence="3" id="KW-0645">Protease</keyword>
<dbReference type="Gene3D" id="3.30.230.10">
    <property type="match status" value="1"/>
</dbReference>
<organism evidence="3 4">
    <name type="scientific">Salmonella enterica I</name>
    <dbReference type="NCBI Taxonomy" id="59201"/>
    <lineage>
        <taxon>Bacteria</taxon>
        <taxon>Pseudomonadati</taxon>
        <taxon>Pseudomonadota</taxon>
        <taxon>Gammaproteobacteria</taxon>
        <taxon>Enterobacterales</taxon>
        <taxon>Enterobacteriaceae</taxon>
        <taxon>Salmonella</taxon>
    </lineage>
</organism>
<feature type="domain" description="Lon proteolytic" evidence="2">
    <location>
        <begin position="1"/>
        <end position="75"/>
    </location>
</feature>
<dbReference type="InterPro" id="IPR020568">
    <property type="entry name" value="Ribosomal_Su5_D2-typ_SF"/>
</dbReference>
<dbReference type="InterPro" id="IPR014721">
    <property type="entry name" value="Ribsml_uS5_D2-typ_fold_subgr"/>
</dbReference>
<keyword evidence="3" id="KW-0378">Hydrolase</keyword>
<dbReference type="PROSITE" id="PS51786">
    <property type="entry name" value="LON_PROTEOLYTIC"/>
    <property type="match status" value="1"/>
</dbReference>
<evidence type="ECO:0000256" key="1">
    <source>
        <dbReference type="PROSITE-ProRule" id="PRU01122"/>
    </source>
</evidence>
<dbReference type="GO" id="GO:0004252">
    <property type="term" value="F:serine-type endopeptidase activity"/>
    <property type="evidence" value="ECO:0007669"/>
    <property type="project" value="InterPro"/>
</dbReference>
<dbReference type="AlphaFoldDB" id="A0A3S4I1M4"/>
<dbReference type="Proteomes" id="UP000269208">
    <property type="component" value="Chromosome"/>
</dbReference>
<name>A0A3S4I1M4_SALET</name>
<protein>
    <submittedName>
        <fullName evidence="3">Protease</fullName>
    </submittedName>
</protein>
<evidence type="ECO:0000313" key="4">
    <source>
        <dbReference type="Proteomes" id="UP000269208"/>
    </source>
</evidence>
<accession>A0A3S4I1M4</accession>
<evidence type="ECO:0000313" key="3">
    <source>
        <dbReference type="EMBL" id="VEB61173.1"/>
    </source>
</evidence>
<comment type="caution">
    <text evidence="1">Lacks conserved residue(s) required for the propagation of feature annotation.</text>
</comment>
<gene>
    <name evidence="3" type="ORF">NCTC6754_06815</name>
</gene>
<dbReference type="SUPFAM" id="SSF54211">
    <property type="entry name" value="Ribosomal protein S5 domain 2-like"/>
    <property type="match status" value="1"/>
</dbReference>
<evidence type="ECO:0000259" key="2">
    <source>
        <dbReference type="PROSITE" id="PS51786"/>
    </source>
</evidence>
<dbReference type="EMBL" id="LR134190">
    <property type="protein sequence ID" value="VEB61173.1"/>
    <property type="molecule type" value="Genomic_DNA"/>
</dbReference>
<sequence>MVARKPVGGLNEKIEGFFAICEQRELNGKQGVIIPAANVRHLSLKSELLQAVKEEKFTIWAVDDVTDALPLLLNLVWDGEGQTTLMQTIQERIAQATQQEGRHRFPWPLRWLNAFIPN</sequence>
<dbReference type="GO" id="GO:0006508">
    <property type="term" value="P:proteolysis"/>
    <property type="evidence" value="ECO:0007669"/>
    <property type="project" value="UniProtKB-KW"/>
</dbReference>
<reference evidence="3 4" key="1">
    <citation type="submission" date="2018-12" db="EMBL/GenBank/DDBJ databases">
        <authorList>
            <consortium name="Pathogen Informatics"/>
        </authorList>
    </citation>
    <scope>NUCLEOTIDE SEQUENCE [LARGE SCALE GENOMIC DNA]</scope>
    <source>
        <strain evidence="3 4">NCTC6754</strain>
    </source>
</reference>